<name>A0A250XAN1_9CHLO</name>
<evidence type="ECO:0000256" key="1">
    <source>
        <dbReference type="SAM" id="MobiDB-lite"/>
    </source>
</evidence>
<feature type="compositionally biased region" description="Basic and acidic residues" evidence="1">
    <location>
        <begin position="478"/>
        <end position="494"/>
    </location>
</feature>
<gene>
    <name evidence="2" type="ORF">CEUSTIGMA_g7576.t1</name>
</gene>
<evidence type="ECO:0000313" key="2">
    <source>
        <dbReference type="EMBL" id="GAX80138.1"/>
    </source>
</evidence>
<feature type="region of interest" description="Disordered" evidence="1">
    <location>
        <begin position="869"/>
        <end position="888"/>
    </location>
</feature>
<feature type="region of interest" description="Disordered" evidence="1">
    <location>
        <begin position="455"/>
        <end position="517"/>
    </location>
</feature>
<feature type="compositionally biased region" description="Basic and acidic residues" evidence="1">
    <location>
        <begin position="398"/>
        <end position="413"/>
    </location>
</feature>
<feature type="region of interest" description="Disordered" evidence="1">
    <location>
        <begin position="956"/>
        <end position="992"/>
    </location>
</feature>
<feature type="region of interest" description="Disordered" evidence="1">
    <location>
        <begin position="844"/>
        <end position="863"/>
    </location>
</feature>
<sequence>MSHSHQNELDLRLTKKEQSRHKGRDTVDEDAAEYLYKREKELDGMPDVEAASEGVDEDVKGVTKPRDDPAGLLSVWAGRTPYFQSDHHQQQQQQQPPDMDDFPGLPQPSRPALLPKAVVKNLKETASQAASKVACMKQQQYFSKGTTNQSYEPDGSIRDKKCVRAVDDAKAANNEMTWGCNENANDGADGTWGTTFEEAAALVNGISPCCNWDAAVDVAEEVPSDTGYVEEAVPGDVKWDNRVEFILCVGRDWGDGPAKNEGAWGEGDCERGDEWVSHEPDAALQDFEVQVIEGESGSEEQQGCWGAPDHGSKISPHCGGRPSSQQAPAVATKPWKTGLSFRDVVGSALIPQPCFIQKQQMLGQRVSSCGQEDLGTAVLLDEEGFQKHDHLLQAESVPHQKCEDPDSSWRKLPDTSQQELEVDGDGFQRHDHLLDKSHECVNKPLTLKPHEAEWGHQDAGQEGSEVHTTTTNQVNKGDPSDKVWDPEVEHKTSPDSEWGATEPVEHITSPDSEWGATEPVEHITSPDSEWGAPEPVEHITSPDSEWGAPEPVEHITSPDSEWGAPEPVEHITSPDSEWGAPEPVEHITSPDSEWGAPEPVEHITSPDSEWGAPEPVEHALSHHQLPAAEVLIDAAEHGGVKAASITVLPTAAAHNNGLHVLLGAAAPVHALPRPPVTPCLQPPAILKPVVLKPLVISSAVPPLAGAAAAAATERCQQQMGMQYNVPTTQHKYTAIEQQKEPQDVEEEILDLPDLRQQQHQYCLQYQQIVAAQQQLLLQQQQSGFLLPALFPAVSRAFSHMQQQQPGSYMPHGLFPPYPYVHPQLVQQHLQHNLSSTMSGTVPMAMSSFLPQTPPPPTHSSNYHSQAPALHQQYQPKSDQRCSSKEQTYNQRHNGQYNQEALQYRGASLPDQQVQCEVKVMNHVSKPYHLQEVCKEDCHVGGLTLNHKGSYSVRKYGGSEENKQGSGIVNEVAKRSPPPGFDNKRPAGKYQPPHMKQRIGVARSGMPYIGQQMHDSIQKDSTSTYRRLGGVYGMGGDGSEQATGPWSDNRGEDGILARSVQSAHIYPIGRPPRPPRNDSGRKNHQPV</sequence>
<dbReference type="STRING" id="1157962.A0A250XAN1"/>
<proteinExistence type="predicted"/>
<organism evidence="2 3">
    <name type="scientific">Chlamydomonas eustigma</name>
    <dbReference type="NCBI Taxonomy" id="1157962"/>
    <lineage>
        <taxon>Eukaryota</taxon>
        <taxon>Viridiplantae</taxon>
        <taxon>Chlorophyta</taxon>
        <taxon>core chlorophytes</taxon>
        <taxon>Chlorophyceae</taxon>
        <taxon>CS clade</taxon>
        <taxon>Chlamydomonadales</taxon>
        <taxon>Chlamydomonadaceae</taxon>
        <taxon>Chlamydomonas</taxon>
    </lineage>
</organism>
<protein>
    <submittedName>
        <fullName evidence="2">Uncharacterized protein</fullName>
    </submittedName>
</protein>
<feature type="region of interest" description="Disordered" evidence="1">
    <location>
        <begin position="1"/>
        <end position="111"/>
    </location>
</feature>
<dbReference type="AlphaFoldDB" id="A0A250XAN1"/>
<keyword evidence="3" id="KW-1185">Reference proteome</keyword>
<dbReference type="Proteomes" id="UP000232323">
    <property type="component" value="Unassembled WGS sequence"/>
</dbReference>
<evidence type="ECO:0000313" key="3">
    <source>
        <dbReference type="Proteomes" id="UP000232323"/>
    </source>
</evidence>
<accession>A0A250XAN1</accession>
<feature type="compositionally biased region" description="Basic and acidic residues" evidence="1">
    <location>
        <begin position="1"/>
        <end position="17"/>
    </location>
</feature>
<dbReference type="EMBL" id="BEGY01000049">
    <property type="protein sequence ID" value="GAX80138.1"/>
    <property type="molecule type" value="Genomic_DNA"/>
</dbReference>
<feature type="compositionally biased region" description="Polar residues" evidence="1">
    <location>
        <begin position="466"/>
        <end position="475"/>
    </location>
</feature>
<feature type="region of interest" description="Disordered" evidence="1">
    <location>
        <begin position="398"/>
        <end position="420"/>
    </location>
</feature>
<feature type="compositionally biased region" description="Basic and acidic residues" evidence="1">
    <location>
        <begin position="57"/>
        <end position="69"/>
    </location>
</feature>
<reference evidence="2 3" key="1">
    <citation type="submission" date="2017-08" db="EMBL/GenBank/DDBJ databases">
        <title>Acidophilic green algal genome provides insights into adaptation to an acidic environment.</title>
        <authorList>
            <person name="Hirooka S."/>
            <person name="Hirose Y."/>
            <person name="Kanesaki Y."/>
            <person name="Higuchi S."/>
            <person name="Fujiwara T."/>
            <person name="Onuma R."/>
            <person name="Era A."/>
            <person name="Ohbayashi R."/>
            <person name="Uzuka A."/>
            <person name="Nozaki H."/>
            <person name="Yoshikawa H."/>
            <person name="Miyagishima S.Y."/>
        </authorList>
    </citation>
    <scope>NUCLEOTIDE SEQUENCE [LARGE SCALE GENOMIC DNA]</scope>
    <source>
        <strain evidence="2 3">NIES-2499</strain>
    </source>
</reference>
<feature type="region of interest" description="Disordered" evidence="1">
    <location>
        <begin position="1033"/>
        <end position="1086"/>
    </location>
</feature>
<comment type="caution">
    <text evidence="2">The sequence shown here is derived from an EMBL/GenBank/DDBJ whole genome shotgun (WGS) entry which is preliminary data.</text>
</comment>